<dbReference type="Pfam" id="PF13602">
    <property type="entry name" value="ADH_zinc_N_2"/>
    <property type="match status" value="1"/>
</dbReference>
<dbReference type="InterPro" id="IPR020843">
    <property type="entry name" value="ER"/>
</dbReference>
<gene>
    <name evidence="3" type="ORF">P4H66_28730</name>
</gene>
<dbReference type="Gene3D" id="3.90.180.10">
    <property type="entry name" value="Medium-chain alcohol dehydrogenases, catalytic domain"/>
    <property type="match status" value="1"/>
</dbReference>
<organism evidence="3 4">
    <name type="scientific">Paenibacillus dokdonensis</name>
    <dbReference type="NCBI Taxonomy" id="2567944"/>
    <lineage>
        <taxon>Bacteria</taxon>
        <taxon>Bacillati</taxon>
        <taxon>Bacillota</taxon>
        <taxon>Bacilli</taxon>
        <taxon>Bacillales</taxon>
        <taxon>Paenibacillaceae</taxon>
        <taxon>Paenibacillus</taxon>
    </lineage>
</organism>
<sequence length="332" mass="35089">MENLDTSFKDVKNQASNPVTMRTIRFHDYGEPTDVLRLEVVAIPEPGPGRIRVRVCACGLNPVDWVTCQGHFAGQLPLPRGIGLDVAGIVDAIGEGVTDVAIGDAVLGAADFMNGSSAGASDQAIMYYWFRMPAGLDFVQAAALPMAVETAYRGIDTLGVKSGQTVLVHGAGTTVGFAAVQILLMRGARVIATAGPTYADKLRSMGALVTSYGDGMVERVTELAKQPVDLALDTAPISGSLKDLVQIVNGHPQHVLTVSDFAAAAELGVRTSYGELHTARYDVVGDFAQYAADGKFTIPVAKTFELDEWRSAVEISQSGDAHGKLILLPDSN</sequence>
<dbReference type="CDD" id="cd05289">
    <property type="entry name" value="MDR_like_2"/>
    <property type="match status" value="1"/>
</dbReference>
<dbReference type="InterPro" id="IPR011032">
    <property type="entry name" value="GroES-like_sf"/>
</dbReference>
<dbReference type="InterPro" id="IPR036291">
    <property type="entry name" value="NAD(P)-bd_dom_sf"/>
</dbReference>
<comment type="caution">
    <text evidence="3">The sequence shown here is derived from an EMBL/GenBank/DDBJ whole genome shotgun (WGS) entry which is preliminary data.</text>
</comment>
<dbReference type="Gene3D" id="3.40.50.720">
    <property type="entry name" value="NAD(P)-binding Rossmann-like Domain"/>
    <property type="match status" value="1"/>
</dbReference>
<evidence type="ECO:0000256" key="1">
    <source>
        <dbReference type="ARBA" id="ARBA00022857"/>
    </source>
</evidence>
<keyword evidence="1" id="KW-0521">NADP</keyword>
<dbReference type="SUPFAM" id="SSF51735">
    <property type="entry name" value="NAD(P)-binding Rossmann-fold domains"/>
    <property type="match status" value="1"/>
</dbReference>
<dbReference type="PANTHER" id="PTHR44154">
    <property type="entry name" value="QUINONE OXIDOREDUCTASE"/>
    <property type="match status" value="1"/>
</dbReference>
<dbReference type="Proteomes" id="UP001344632">
    <property type="component" value="Unassembled WGS sequence"/>
</dbReference>
<reference evidence="3 4" key="1">
    <citation type="submission" date="2023-03" db="EMBL/GenBank/DDBJ databases">
        <title>Bacillus Genome Sequencing.</title>
        <authorList>
            <person name="Dunlap C."/>
        </authorList>
    </citation>
    <scope>NUCLEOTIDE SEQUENCE [LARGE SCALE GENOMIC DNA]</scope>
    <source>
        <strain evidence="3 4">BD-525</strain>
    </source>
</reference>
<dbReference type="InterPro" id="IPR051603">
    <property type="entry name" value="Zinc-ADH_QOR/CCCR"/>
</dbReference>
<evidence type="ECO:0000259" key="2">
    <source>
        <dbReference type="SMART" id="SM00829"/>
    </source>
</evidence>
<proteinExistence type="predicted"/>
<keyword evidence="4" id="KW-1185">Reference proteome</keyword>
<dbReference type="SMART" id="SM00829">
    <property type="entry name" value="PKS_ER"/>
    <property type="match status" value="1"/>
</dbReference>
<dbReference type="PANTHER" id="PTHR44154:SF1">
    <property type="entry name" value="QUINONE OXIDOREDUCTASE"/>
    <property type="match status" value="1"/>
</dbReference>
<evidence type="ECO:0000313" key="3">
    <source>
        <dbReference type="EMBL" id="MEC0243800.1"/>
    </source>
</evidence>
<evidence type="ECO:0000313" key="4">
    <source>
        <dbReference type="Proteomes" id="UP001344632"/>
    </source>
</evidence>
<dbReference type="SUPFAM" id="SSF50129">
    <property type="entry name" value="GroES-like"/>
    <property type="match status" value="1"/>
</dbReference>
<dbReference type="EMBL" id="JARLKZ010000028">
    <property type="protein sequence ID" value="MEC0243800.1"/>
    <property type="molecule type" value="Genomic_DNA"/>
</dbReference>
<dbReference type="InterPro" id="IPR013154">
    <property type="entry name" value="ADH-like_N"/>
</dbReference>
<protein>
    <submittedName>
        <fullName evidence="3">NADP-dependent oxidoreductase</fullName>
    </submittedName>
</protein>
<dbReference type="RefSeq" id="WP_326091505.1">
    <property type="nucleotide sequence ID" value="NZ_JARLKZ010000028.1"/>
</dbReference>
<name>A0ABU6GVK6_9BACL</name>
<dbReference type="Pfam" id="PF08240">
    <property type="entry name" value="ADH_N"/>
    <property type="match status" value="1"/>
</dbReference>
<accession>A0ABU6GVK6</accession>
<feature type="domain" description="Enoyl reductase (ER)" evidence="2">
    <location>
        <begin position="31"/>
        <end position="327"/>
    </location>
</feature>